<proteinExistence type="inferred from homology"/>
<comment type="similarity">
    <text evidence="1">Belongs to the RutC family.</text>
</comment>
<gene>
    <name evidence="2" type="ORF">GCM10023149_41590</name>
</gene>
<dbReference type="Gene3D" id="3.30.1330.40">
    <property type="entry name" value="RutC-like"/>
    <property type="match status" value="1"/>
</dbReference>
<organism evidence="2 3">
    <name type="scientific">Mucilaginibacter gynuensis</name>
    <dbReference type="NCBI Taxonomy" id="1302236"/>
    <lineage>
        <taxon>Bacteria</taxon>
        <taxon>Pseudomonadati</taxon>
        <taxon>Bacteroidota</taxon>
        <taxon>Sphingobacteriia</taxon>
        <taxon>Sphingobacteriales</taxon>
        <taxon>Sphingobacteriaceae</taxon>
        <taxon>Mucilaginibacter</taxon>
    </lineage>
</organism>
<evidence type="ECO:0000313" key="3">
    <source>
        <dbReference type="Proteomes" id="UP001500582"/>
    </source>
</evidence>
<dbReference type="InterPro" id="IPR035959">
    <property type="entry name" value="RutC-like_sf"/>
</dbReference>
<evidence type="ECO:0000313" key="2">
    <source>
        <dbReference type="EMBL" id="GAA4334298.1"/>
    </source>
</evidence>
<dbReference type="InterPro" id="IPR006175">
    <property type="entry name" value="YjgF/YER057c/UK114"/>
</dbReference>
<evidence type="ECO:0000256" key="1">
    <source>
        <dbReference type="ARBA" id="ARBA00010552"/>
    </source>
</evidence>
<dbReference type="SUPFAM" id="SSF55298">
    <property type="entry name" value="YjgF-like"/>
    <property type="match status" value="1"/>
</dbReference>
<dbReference type="InterPro" id="IPR006056">
    <property type="entry name" value="RidA"/>
</dbReference>
<dbReference type="Proteomes" id="UP001500582">
    <property type="component" value="Unassembled WGS sequence"/>
</dbReference>
<comment type="caution">
    <text evidence="2">The sequence shown here is derived from an EMBL/GenBank/DDBJ whole genome shotgun (WGS) entry which is preliminary data.</text>
</comment>
<name>A0ABP8H4M0_9SPHI</name>
<dbReference type="PANTHER" id="PTHR11803:SF39">
    <property type="entry name" value="2-IMINOBUTANOATE_2-IMINOPROPANOATE DEAMINASE"/>
    <property type="match status" value="1"/>
</dbReference>
<sequence>MKTIINTTNAPAPIGPYSQSVKAGGLLFVSGQVAINPVSGELVLDDIKTETKQVMENISAILTEAGLNFSHVVKTSIFLLDMGNFAQVNEVYGSYFSDNFPARETVQVAGLPKNVNVEITVTAIVA</sequence>
<protein>
    <submittedName>
        <fullName evidence="2">RidA family protein</fullName>
    </submittedName>
</protein>
<reference evidence="3" key="1">
    <citation type="journal article" date="2019" name="Int. J. Syst. Evol. Microbiol.">
        <title>The Global Catalogue of Microorganisms (GCM) 10K type strain sequencing project: providing services to taxonomists for standard genome sequencing and annotation.</title>
        <authorList>
            <consortium name="The Broad Institute Genomics Platform"/>
            <consortium name="The Broad Institute Genome Sequencing Center for Infectious Disease"/>
            <person name="Wu L."/>
            <person name="Ma J."/>
        </authorList>
    </citation>
    <scope>NUCLEOTIDE SEQUENCE [LARGE SCALE GENOMIC DNA]</scope>
    <source>
        <strain evidence="3">JCM 17705</strain>
    </source>
</reference>
<accession>A0ABP8H4M0</accession>
<dbReference type="CDD" id="cd00448">
    <property type="entry name" value="YjgF_YER057c_UK114_family"/>
    <property type="match status" value="1"/>
</dbReference>
<dbReference type="NCBIfam" id="TIGR00004">
    <property type="entry name" value="Rid family detoxifying hydrolase"/>
    <property type="match status" value="1"/>
</dbReference>
<dbReference type="PANTHER" id="PTHR11803">
    <property type="entry name" value="2-IMINOBUTANOATE/2-IMINOPROPANOATE DEAMINASE RIDA"/>
    <property type="match status" value="1"/>
</dbReference>
<dbReference type="EMBL" id="BAABFT010000014">
    <property type="protein sequence ID" value="GAA4334298.1"/>
    <property type="molecule type" value="Genomic_DNA"/>
</dbReference>
<keyword evidence="3" id="KW-1185">Reference proteome</keyword>
<dbReference type="Pfam" id="PF01042">
    <property type="entry name" value="Ribonuc_L-PSP"/>
    <property type="match status" value="1"/>
</dbReference>
<dbReference type="RefSeq" id="WP_345213104.1">
    <property type="nucleotide sequence ID" value="NZ_BAABFT010000014.1"/>
</dbReference>